<dbReference type="InterPro" id="IPR050739">
    <property type="entry name" value="MFP"/>
</dbReference>
<dbReference type="PANTHER" id="PTHR30386:SF17">
    <property type="entry name" value="ALKALINE PROTEASE SECRETION PROTEIN APRE"/>
    <property type="match status" value="1"/>
</dbReference>
<dbReference type="Gene3D" id="2.40.30.170">
    <property type="match status" value="1"/>
</dbReference>
<feature type="domain" description="AprE-like beta-barrel" evidence="11">
    <location>
        <begin position="325"/>
        <end position="414"/>
    </location>
</feature>
<dbReference type="GO" id="GO:0015031">
    <property type="term" value="P:protein transport"/>
    <property type="evidence" value="ECO:0007669"/>
    <property type="project" value="InterPro"/>
</dbReference>
<evidence type="ECO:0000313" key="13">
    <source>
        <dbReference type="Proteomes" id="UP000218385"/>
    </source>
</evidence>
<evidence type="ECO:0000256" key="5">
    <source>
        <dbReference type="ARBA" id="ARBA00022519"/>
    </source>
</evidence>
<keyword evidence="5 9" id="KW-0997">Cell inner membrane</keyword>
<evidence type="ECO:0000256" key="6">
    <source>
        <dbReference type="ARBA" id="ARBA00022692"/>
    </source>
</evidence>
<evidence type="ECO:0000256" key="1">
    <source>
        <dbReference type="ARBA" id="ARBA00004377"/>
    </source>
</evidence>
<dbReference type="SUPFAM" id="SSF111369">
    <property type="entry name" value="HlyD-like secretion proteins"/>
    <property type="match status" value="1"/>
</dbReference>
<dbReference type="PRINTS" id="PR01490">
    <property type="entry name" value="RTXTOXIND"/>
</dbReference>
<keyword evidence="6 9" id="KW-0812">Transmembrane</keyword>
<dbReference type="NCBIfam" id="TIGR01843">
    <property type="entry name" value="type_I_hlyD"/>
    <property type="match status" value="1"/>
</dbReference>
<evidence type="ECO:0000256" key="4">
    <source>
        <dbReference type="ARBA" id="ARBA00022475"/>
    </source>
</evidence>
<dbReference type="Pfam" id="PF26002">
    <property type="entry name" value="Beta-barrel_AprE"/>
    <property type="match status" value="1"/>
</dbReference>
<sequence>MLSRQMDNFADLAVSDRKIRRLGFGIVLMTFGVFGTWAAIAPLDGAAYAPGVVTVQAYRKTVQHLEGGIVKEVLVHDGDIVKQDDPLIVLDDAQLRAEYEMTRGQLIAAKAMEARLKAERDNLPVIDFGVMTDPDSLRGAEARQGETQVFNARRGSRLGQISVLQERIGQLNQQIKGLEAMIGVKGQLNKSYSGEIVELTDMLSQGFVDKQRLLEQQRKLEMVKSELADHRSTITRTRLQINETQLQILQVDKDFNADVAKQLAEVQTKIYDLQERASALEDRLSHIIIRAPEAGMVIGMTVHTIGGVVRPATPLLDIVPSVSELVIEAQVAPVDIDRIAIGKRADIRFGAFKSSTTPVIEGVVSSVSADRLTNEKTGAGYYLARVRVTEAGVRTLGERKLLPGMPADVLIITGERTLLHYLMQPARDVMSQSMIEE</sequence>
<feature type="domain" description="AprE-like long alpha-helical hairpin" evidence="10">
    <location>
        <begin position="96"/>
        <end position="283"/>
    </location>
</feature>
<evidence type="ECO:0000259" key="10">
    <source>
        <dbReference type="Pfam" id="PF25994"/>
    </source>
</evidence>
<proteinExistence type="inferred from homology"/>
<accession>A0AB33EBV3</accession>
<keyword evidence="7 9" id="KW-1133">Transmembrane helix</keyword>
<dbReference type="PANTHER" id="PTHR30386">
    <property type="entry name" value="MEMBRANE FUSION SUBUNIT OF EMRAB-TOLC MULTIDRUG EFFLUX PUMP"/>
    <property type="match status" value="1"/>
</dbReference>
<evidence type="ECO:0000256" key="2">
    <source>
        <dbReference type="ARBA" id="ARBA00009477"/>
    </source>
</evidence>
<evidence type="ECO:0000256" key="9">
    <source>
        <dbReference type="RuleBase" id="RU365093"/>
    </source>
</evidence>
<protein>
    <recommendedName>
        <fullName evidence="9">Membrane fusion protein (MFP) family protein</fullName>
    </recommendedName>
</protein>
<evidence type="ECO:0000256" key="8">
    <source>
        <dbReference type="ARBA" id="ARBA00023136"/>
    </source>
</evidence>
<dbReference type="Gene3D" id="2.40.50.100">
    <property type="match status" value="1"/>
</dbReference>
<dbReference type="AlphaFoldDB" id="A0AB33EBV3"/>
<keyword evidence="8 9" id="KW-0472">Membrane</keyword>
<gene>
    <name evidence="12" type="ORF">CNN82_16460</name>
</gene>
<dbReference type="RefSeq" id="WP_028940785.1">
    <property type="nucleotide sequence ID" value="NZ_CP023466.1"/>
</dbReference>
<dbReference type="Proteomes" id="UP000218385">
    <property type="component" value="Chromosome"/>
</dbReference>
<dbReference type="InterPro" id="IPR058781">
    <property type="entry name" value="HH_AprE-like"/>
</dbReference>
<dbReference type="EMBL" id="CP023466">
    <property type="protein sequence ID" value="ATE77943.1"/>
    <property type="molecule type" value="Genomic_DNA"/>
</dbReference>
<keyword evidence="4 9" id="KW-1003">Cell membrane</keyword>
<evidence type="ECO:0000256" key="3">
    <source>
        <dbReference type="ARBA" id="ARBA00022448"/>
    </source>
</evidence>
<comment type="subcellular location">
    <subcellularLocation>
        <location evidence="1 9">Cell inner membrane</location>
        <topology evidence="1 9">Single-pass membrane protein</topology>
    </subcellularLocation>
</comment>
<name>A0AB33EBV3_9PSED</name>
<evidence type="ECO:0000259" key="11">
    <source>
        <dbReference type="Pfam" id="PF26002"/>
    </source>
</evidence>
<dbReference type="InterPro" id="IPR058982">
    <property type="entry name" value="Beta-barrel_AprE"/>
</dbReference>
<dbReference type="GO" id="GO:0005886">
    <property type="term" value="C:plasma membrane"/>
    <property type="evidence" value="ECO:0007669"/>
    <property type="project" value="UniProtKB-SubCell"/>
</dbReference>
<dbReference type="Pfam" id="PF25994">
    <property type="entry name" value="HH_AprE"/>
    <property type="match status" value="1"/>
</dbReference>
<dbReference type="InterPro" id="IPR010129">
    <property type="entry name" value="T1SS_HlyD"/>
</dbReference>
<evidence type="ECO:0000256" key="7">
    <source>
        <dbReference type="ARBA" id="ARBA00022989"/>
    </source>
</evidence>
<comment type="similarity">
    <text evidence="2 9">Belongs to the membrane fusion protein (MFP) (TC 8.A.1) family.</text>
</comment>
<evidence type="ECO:0000313" key="12">
    <source>
        <dbReference type="EMBL" id="ATE77943.1"/>
    </source>
</evidence>
<reference evidence="12 13" key="1">
    <citation type="submission" date="2017-09" db="EMBL/GenBank/DDBJ databases">
        <title>Complete Genome sequence of Lysobacter capsici KNU-15.</title>
        <authorList>
            <person name="Kim M.-C."/>
            <person name="Yi H."/>
            <person name="Lee D.-W."/>
            <person name="Shin J.-H."/>
        </authorList>
    </citation>
    <scope>NUCLEOTIDE SEQUENCE [LARGE SCALE GENOMIC DNA]</scope>
    <source>
        <strain evidence="12 13">KNU-15</strain>
    </source>
</reference>
<feature type="transmembrane region" description="Helical" evidence="9">
    <location>
        <begin position="21"/>
        <end position="40"/>
    </location>
</feature>
<organism evidence="12 13">
    <name type="scientific">Pseudomonas frederiksbergensis</name>
    <dbReference type="NCBI Taxonomy" id="104087"/>
    <lineage>
        <taxon>Bacteria</taxon>
        <taxon>Pseudomonadati</taxon>
        <taxon>Pseudomonadota</taxon>
        <taxon>Gammaproteobacteria</taxon>
        <taxon>Pseudomonadales</taxon>
        <taxon>Pseudomonadaceae</taxon>
        <taxon>Pseudomonas</taxon>
    </lineage>
</organism>
<dbReference type="Gene3D" id="1.10.287.470">
    <property type="entry name" value="Helix hairpin bin"/>
    <property type="match status" value="1"/>
</dbReference>
<keyword evidence="3 9" id="KW-0813">Transport</keyword>